<reference evidence="5" key="1">
    <citation type="submission" date="2023-07" db="EMBL/GenBank/DDBJ databases">
        <title>Black Yeasts Isolated from many extreme environments.</title>
        <authorList>
            <person name="Coleine C."/>
            <person name="Stajich J.E."/>
            <person name="Selbmann L."/>
        </authorList>
    </citation>
    <scope>NUCLEOTIDE SEQUENCE</scope>
    <source>
        <strain evidence="5">CCFEE 5485</strain>
    </source>
</reference>
<name>A0AAE1BYX5_9PEZI</name>
<comment type="caution">
    <text evidence="5">The sequence shown here is derived from an EMBL/GenBank/DDBJ whole genome shotgun (WGS) entry which is preliminary data.</text>
</comment>
<accession>A0AAE1BYX5</accession>
<sequence length="295" mass="30739">MRPTAILAPLCLLASVSSAWQPLEVVRRELAQLLPRQDATSKSSFNLSFSSQQGNTATTESSTDASTTGSDSGSSGTQTGSSKSGATATGTQTGSGKQSGSATATSGGSGKSTKASVTGFDPRLPPGGVQMVTPAPISTTYYRINDQVTFAWNYTSLSVTPSAVDILATCTLNNAMYTIAMNQSITNATQVLTWDTGNFQQTAATTLLTGSYTLIIHDAAKEVTATAPAGYLAPYSQFVFGMYTSQPSVAWSEYVCTTCNSANSVMERQTMGFMLGMVVLTVLSFSWFAGVAGII</sequence>
<evidence type="ECO:0000313" key="6">
    <source>
        <dbReference type="Proteomes" id="UP001274830"/>
    </source>
</evidence>
<feature type="chain" id="PRO_5042070073" description="DUF7137 domain-containing protein" evidence="3">
    <location>
        <begin position="20"/>
        <end position="295"/>
    </location>
</feature>
<evidence type="ECO:0000256" key="1">
    <source>
        <dbReference type="SAM" id="MobiDB-lite"/>
    </source>
</evidence>
<feature type="region of interest" description="Disordered" evidence="1">
    <location>
        <begin position="37"/>
        <end position="130"/>
    </location>
</feature>
<dbReference type="EMBL" id="JAUTXT010000028">
    <property type="protein sequence ID" value="KAK3673023.1"/>
    <property type="molecule type" value="Genomic_DNA"/>
</dbReference>
<dbReference type="PANTHER" id="PTHR42028:SF1">
    <property type="entry name" value="YALI0E30657P"/>
    <property type="match status" value="1"/>
</dbReference>
<evidence type="ECO:0000259" key="4">
    <source>
        <dbReference type="Pfam" id="PF23585"/>
    </source>
</evidence>
<evidence type="ECO:0000256" key="3">
    <source>
        <dbReference type="SAM" id="SignalP"/>
    </source>
</evidence>
<dbReference type="Proteomes" id="UP001274830">
    <property type="component" value="Unassembled WGS sequence"/>
</dbReference>
<organism evidence="5 6">
    <name type="scientific">Recurvomyces mirabilis</name>
    <dbReference type="NCBI Taxonomy" id="574656"/>
    <lineage>
        <taxon>Eukaryota</taxon>
        <taxon>Fungi</taxon>
        <taxon>Dikarya</taxon>
        <taxon>Ascomycota</taxon>
        <taxon>Pezizomycotina</taxon>
        <taxon>Dothideomycetes</taxon>
        <taxon>Dothideomycetidae</taxon>
        <taxon>Mycosphaerellales</taxon>
        <taxon>Teratosphaeriaceae</taxon>
        <taxon>Recurvomyces</taxon>
    </lineage>
</organism>
<dbReference type="Pfam" id="PF23585">
    <property type="entry name" value="DUF7137"/>
    <property type="match status" value="1"/>
</dbReference>
<feature type="signal peptide" evidence="3">
    <location>
        <begin position="1"/>
        <end position="19"/>
    </location>
</feature>
<keyword evidence="3" id="KW-0732">Signal</keyword>
<evidence type="ECO:0000256" key="2">
    <source>
        <dbReference type="SAM" id="Phobius"/>
    </source>
</evidence>
<feature type="transmembrane region" description="Helical" evidence="2">
    <location>
        <begin position="271"/>
        <end position="294"/>
    </location>
</feature>
<dbReference type="PANTHER" id="PTHR42028">
    <property type="entry name" value="CHROMOSOME 1, WHOLE GENOME SHOTGUN SEQUENCE"/>
    <property type="match status" value="1"/>
</dbReference>
<keyword evidence="2" id="KW-0472">Membrane</keyword>
<keyword evidence="6" id="KW-1185">Reference proteome</keyword>
<keyword evidence="2" id="KW-1133">Transmembrane helix</keyword>
<protein>
    <recommendedName>
        <fullName evidence="4">DUF7137 domain-containing protein</fullName>
    </recommendedName>
</protein>
<dbReference type="AlphaFoldDB" id="A0AAE1BYX5"/>
<keyword evidence="2" id="KW-0812">Transmembrane</keyword>
<gene>
    <name evidence="5" type="ORF">LTR78_007134</name>
</gene>
<dbReference type="InterPro" id="IPR055561">
    <property type="entry name" value="DUF7137"/>
</dbReference>
<feature type="compositionally biased region" description="Low complexity" evidence="1">
    <location>
        <begin position="41"/>
        <end position="119"/>
    </location>
</feature>
<evidence type="ECO:0000313" key="5">
    <source>
        <dbReference type="EMBL" id="KAK3673023.1"/>
    </source>
</evidence>
<feature type="domain" description="DUF7137" evidence="4">
    <location>
        <begin position="124"/>
        <end position="258"/>
    </location>
</feature>
<proteinExistence type="predicted"/>